<evidence type="ECO:0000256" key="5">
    <source>
        <dbReference type="ARBA" id="ARBA00048470"/>
    </source>
</evidence>
<name>A0A6J7G1U9_9ZZZZ</name>
<feature type="domain" description="Siroheme decarboxylase AsnC-like ligand binding" evidence="6">
    <location>
        <begin position="247"/>
        <end position="331"/>
    </location>
</feature>
<dbReference type="Pfam" id="PF22451">
    <property type="entry name" value="NirdL-like_HTH"/>
    <property type="match status" value="2"/>
</dbReference>
<dbReference type="Gene3D" id="1.10.10.10">
    <property type="entry name" value="Winged helix-like DNA-binding domain superfamily/Winged helix DNA-binding domain"/>
    <property type="match status" value="1"/>
</dbReference>
<feature type="domain" description="Siroheme decarboxylase NirL-like HTH" evidence="7">
    <location>
        <begin position="14"/>
        <end position="60"/>
    </location>
</feature>
<dbReference type="InterPro" id="IPR050684">
    <property type="entry name" value="HTH-Siroheme_Decarb"/>
</dbReference>
<dbReference type="PANTHER" id="PTHR43413:SF1">
    <property type="entry name" value="SIROHEME DECARBOXYLASE NIRL SUBUNIT"/>
    <property type="match status" value="1"/>
</dbReference>
<comment type="similarity">
    <text evidence="3">Belongs to the Ahb/Nir family.</text>
</comment>
<comment type="catalytic activity">
    <reaction evidence="5">
        <text>siroheme + 2 H(+) = 12,18-didecarboxysiroheme + 2 CO2</text>
        <dbReference type="Rhea" id="RHEA:19093"/>
        <dbReference type="ChEBI" id="CHEBI:15378"/>
        <dbReference type="ChEBI" id="CHEBI:16526"/>
        <dbReference type="ChEBI" id="CHEBI:60052"/>
        <dbReference type="ChEBI" id="CHEBI:140497"/>
        <dbReference type="EC" id="4.1.1.111"/>
    </reaction>
</comment>
<feature type="domain" description="Siroheme decarboxylase NirL-like HTH" evidence="7">
    <location>
        <begin position="190"/>
        <end position="236"/>
    </location>
</feature>
<evidence type="ECO:0000313" key="11">
    <source>
        <dbReference type="EMBL" id="CAB5023735.1"/>
    </source>
</evidence>
<evidence type="ECO:0000313" key="10">
    <source>
        <dbReference type="EMBL" id="CAB4980606.1"/>
    </source>
</evidence>
<feature type="domain" description="Siroheme decarboxylase AsnC-like ligand binding" evidence="6">
    <location>
        <begin position="71"/>
        <end position="150"/>
    </location>
</feature>
<dbReference type="Gene3D" id="3.30.70.3460">
    <property type="match status" value="2"/>
</dbReference>
<dbReference type="EMBL" id="CAFBMM010000012">
    <property type="protein sequence ID" value="CAB4900338.1"/>
    <property type="molecule type" value="Genomic_DNA"/>
</dbReference>
<dbReference type="SUPFAM" id="SSF46785">
    <property type="entry name" value="Winged helix' DNA-binding domain"/>
    <property type="match status" value="1"/>
</dbReference>
<protein>
    <recommendedName>
        <fullName evidence="4">siroheme decarboxylase</fullName>
        <ecNumber evidence="4">4.1.1.111</ecNumber>
    </recommendedName>
</protein>
<dbReference type="EC" id="4.1.1.111" evidence="4"/>
<sequence>MTGMDKTGDLNELDRELLNALQWDFPVEPRPFAALGERIGITEPEVRERVAKVKAAGVLRQLSAIFDTRALGYGSALIAAKIDPDRVDEAAAVISEHPGVSHNYKRNHDYNLWYTIAVPPGDVLQEHVDVLHKNSGALVTRLLPTLKLYKIGVKLDMTGATAADARTAVLPHESPERTPEMEIPTLSDLDIAVIRTAQEDLPLTEFPFAAYGEIIGCSEDEVLSTLASLKERKLMRRFAAVMNHRTAGYKANAMGVWVVPEDRLEELGPRMAGFARVSHCYRRPTYDDWPYSLFTMVHGMNAQECEETIDAIRAESGIDEYTLLWSIKEYKKTRVRYFNSDWDAWSAEHLTTV</sequence>
<accession>A0A6J7G1U9</accession>
<dbReference type="EMBL" id="CAFBOF010000024">
    <property type="protein sequence ID" value="CAB4980606.1"/>
    <property type="molecule type" value="Genomic_DNA"/>
</dbReference>
<dbReference type="PANTHER" id="PTHR43413">
    <property type="entry name" value="TRANSCRIPTIONAL REGULATOR, ASNC FAMILY"/>
    <property type="match status" value="1"/>
</dbReference>
<dbReference type="AlphaFoldDB" id="A0A6J7G1U9"/>
<evidence type="ECO:0000259" key="6">
    <source>
        <dbReference type="Pfam" id="PF17805"/>
    </source>
</evidence>
<evidence type="ECO:0000259" key="7">
    <source>
        <dbReference type="Pfam" id="PF22451"/>
    </source>
</evidence>
<dbReference type="GO" id="GO:0016829">
    <property type="term" value="F:lyase activity"/>
    <property type="evidence" value="ECO:0007669"/>
    <property type="project" value="UniProtKB-KW"/>
</dbReference>
<dbReference type="PROSITE" id="PS00519">
    <property type="entry name" value="HTH_ASNC_1"/>
    <property type="match status" value="1"/>
</dbReference>
<gene>
    <name evidence="8" type="ORF">UFOPK2683_00645</name>
    <name evidence="9" type="ORF">UFOPK3605_00448</name>
    <name evidence="10" type="ORF">UFOPK3897_01089</name>
    <name evidence="11" type="ORF">UFOPK4121_00821</name>
</gene>
<comment type="pathway">
    <text evidence="2">Porphyrin-containing compound metabolism.</text>
</comment>
<evidence type="ECO:0000256" key="4">
    <source>
        <dbReference type="ARBA" id="ARBA00023471"/>
    </source>
</evidence>
<evidence type="ECO:0000256" key="2">
    <source>
        <dbReference type="ARBA" id="ARBA00023444"/>
    </source>
</evidence>
<dbReference type="EMBL" id="CAFBPQ010000021">
    <property type="protein sequence ID" value="CAB5023735.1"/>
    <property type="molecule type" value="Genomic_DNA"/>
</dbReference>
<keyword evidence="1" id="KW-0456">Lyase</keyword>
<dbReference type="SMART" id="SM00344">
    <property type="entry name" value="HTH_ASNC"/>
    <property type="match status" value="1"/>
</dbReference>
<dbReference type="InterPro" id="IPR036388">
    <property type="entry name" value="WH-like_DNA-bd_sf"/>
</dbReference>
<dbReference type="InterPro" id="IPR040523">
    <property type="entry name" value="AsnC_trans_reg2"/>
</dbReference>
<reference evidence="9" key="1">
    <citation type="submission" date="2020-05" db="EMBL/GenBank/DDBJ databases">
        <authorList>
            <person name="Chiriac C."/>
            <person name="Salcher M."/>
            <person name="Ghai R."/>
            <person name="Kavagutti S V."/>
        </authorList>
    </citation>
    <scope>NUCLEOTIDE SEQUENCE</scope>
</reference>
<organism evidence="9">
    <name type="scientific">freshwater metagenome</name>
    <dbReference type="NCBI Taxonomy" id="449393"/>
    <lineage>
        <taxon>unclassified sequences</taxon>
        <taxon>metagenomes</taxon>
        <taxon>ecological metagenomes</taxon>
    </lineage>
</organism>
<dbReference type="Pfam" id="PF17805">
    <property type="entry name" value="AsnC_trans_reg2"/>
    <property type="match status" value="2"/>
</dbReference>
<evidence type="ECO:0000313" key="8">
    <source>
        <dbReference type="EMBL" id="CAB4721365.1"/>
    </source>
</evidence>
<evidence type="ECO:0000256" key="3">
    <source>
        <dbReference type="ARBA" id="ARBA00023457"/>
    </source>
</evidence>
<dbReference type="EMBL" id="CAEZYK010000027">
    <property type="protein sequence ID" value="CAB4721365.1"/>
    <property type="molecule type" value="Genomic_DNA"/>
</dbReference>
<evidence type="ECO:0000313" key="9">
    <source>
        <dbReference type="EMBL" id="CAB4900338.1"/>
    </source>
</evidence>
<dbReference type="InterPro" id="IPR036390">
    <property type="entry name" value="WH_DNA-bd_sf"/>
</dbReference>
<evidence type="ECO:0000256" key="1">
    <source>
        <dbReference type="ARBA" id="ARBA00023239"/>
    </source>
</evidence>
<proteinExistence type="inferred from homology"/>
<dbReference type="InterPro" id="IPR053953">
    <property type="entry name" value="NirdL-like_HTH"/>
</dbReference>
<dbReference type="InterPro" id="IPR019885">
    <property type="entry name" value="Tscrpt_reg_HTH_AsnC-type_CS"/>
</dbReference>
<dbReference type="InterPro" id="IPR019888">
    <property type="entry name" value="Tscrpt_reg_AsnC-like"/>
</dbReference>